<dbReference type="Pfam" id="PF00083">
    <property type="entry name" value="Sugar_tr"/>
    <property type="match status" value="1"/>
</dbReference>
<dbReference type="AlphaFoldDB" id="A0A238KKY3"/>
<feature type="transmembrane region" description="Helical" evidence="5">
    <location>
        <begin position="199"/>
        <end position="223"/>
    </location>
</feature>
<evidence type="ECO:0000256" key="5">
    <source>
        <dbReference type="SAM" id="Phobius"/>
    </source>
</evidence>
<dbReference type="InterPro" id="IPR020846">
    <property type="entry name" value="MFS_dom"/>
</dbReference>
<evidence type="ECO:0000256" key="2">
    <source>
        <dbReference type="ARBA" id="ARBA00022692"/>
    </source>
</evidence>
<feature type="transmembrane region" description="Helical" evidence="5">
    <location>
        <begin position="289"/>
        <end position="311"/>
    </location>
</feature>
<keyword evidence="3 5" id="KW-1133">Transmembrane helix</keyword>
<accession>A0A238KKY3</accession>
<dbReference type="Pfam" id="PF07690">
    <property type="entry name" value="MFS_1"/>
    <property type="match status" value="1"/>
</dbReference>
<feature type="transmembrane region" description="Helical" evidence="5">
    <location>
        <begin position="353"/>
        <end position="372"/>
    </location>
</feature>
<protein>
    <submittedName>
        <fullName evidence="7">Putative MFS-type transporter YcaD</fullName>
    </submittedName>
</protein>
<dbReference type="InterPro" id="IPR005828">
    <property type="entry name" value="MFS_sugar_transport-like"/>
</dbReference>
<feature type="transmembrane region" description="Helical" evidence="5">
    <location>
        <begin position="156"/>
        <end position="179"/>
    </location>
</feature>
<feature type="transmembrane region" description="Helical" evidence="5">
    <location>
        <begin position="323"/>
        <end position="347"/>
    </location>
</feature>
<feature type="transmembrane region" description="Helical" evidence="5">
    <location>
        <begin position="131"/>
        <end position="150"/>
    </location>
</feature>
<keyword evidence="2 5" id="KW-0812">Transmembrane</keyword>
<feature type="transmembrane region" description="Helical" evidence="5">
    <location>
        <begin position="265"/>
        <end position="283"/>
    </location>
</feature>
<feature type="transmembrane region" description="Helical" evidence="5">
    <location>
        <begin position="69"/>
        <end position="91"/>
    </location>
</feature>
<gene>
    <name evidence="7" type="primary">ycaD</name>
    <name evidence="7" type="ORF">COL8621_02060</name>
</gene>
<dbReference type="GO" id="GO:0022857">
    <property type="term" value="F:transmembrane transporter activity"/>
    <property type="evidence" value="ECO:0007669"/>
    <property type="project" value="InterPro"/>
</dbReference>
<evidence type="ECO:0000256" key="4">
    <source>
        <dbReference type="ARBA" id="ARBA00023136"/>
    </source>
</evidence>
<keyword evidence="4 5" id="KW-0472">Membrane</keyword>
<dbReference type="Proteomes" id="UP000202922">
    <property type="component" value="Unassembled WGS sequence"/>
</dbReference>
<dbReference type="GO" id="GO:0005886">
    <property type="term" value="C:plasma membrane"/>
    <property type="evidence" value="ECO:0007669"/>
    <property type="project" value="TreeGrafter"/>
</dbReference>
<dbReference type="RefSeq" id="WP_093967263.1">
    <property type="nucleotide sequence ID" value="NZ_FXYE01000002.1"/>
</dbReference>
<evidence type="ECO:0000256" key="3">
    <source>
        <dbReference type="ARBA" id="ARBA00022989"/>
    </source>
</evidence>
<organism evidence="7 8">
    <name type="scientific">Actibacterium lipolyticum</name>
    <dbReference type="NCBI Taxonomy" id="1524263"/>
    <lineage>
        <taxon>Bacteria</taxon>
        <taxon>Pseudomonadati</taxon>
        <taxon>Pseudomonadota</taxon>
        <taxon>Alphaproteobacteria</taxon>
        <taxon>Rhodobacterales</taxon>
        <taxon>Roseobacteraceae</taxon>
        <taxon>Actibacterium</taxon>
    </lineage>
</organism>
<dbReference type="SUPFAM" id="SSF103473">
    <property type="entry name" value="MFS general substrate transporter"/>
    <property type="match status" value="1"/>
</dbReference>
<dbReference type="InterPro" id="IPR047200">
    <property type="entry name" value="MFS_YcaD-like"/>
</dbReference>
<dbReference type="PANTHER" id="PTHR23521:SF3">
    <property type="entry name" value="MFS TRANSPORTER"/>
    <property type="match status" value="1"/>
</dbReference>
<keyword evidence="8" id="KW-1185">Reference proteome</keyword>
<feature type="transmembrane region" description="Helical" evidence="5">
    <location>
        <begin position="97"/>
        <end position="119"/>
    </location>
</feature>
<feature type="transmembrane region" description="Helical" evidence="5">
    <location>
        <begin position="39"/>
        <end position="57"/>
    </location>
</feature>
<dbReference type="OrthoDB" id="9810614at2"/>
<dbReference type="EMBL" id="FXYE01000002">
    <property type="protein sequence ID" value="SMX42742.1"/>
    <property type="molecule type" value="Genomic_DNA"/>
</dbReference>
<proteinExistence type="predicted"/>
<dbReference type="PROSITE" id="PS50850">
    <property type="entry name" value="MFS"/>
    <property type="match status" value="1"/>
</dbReference>
<dbReference type="InterPro" id="IPR036259">
    <property type="entry name" value="MFS_trans_sf"/>
</dbReference>
<dbReference type="CDD" id="cd17477">
    <property type="entry name" value="MFS_YcaD_like"/>
    <property type="match status" value="1"/>
</dbReference>
<reference evidence="8" key="1">
    <citation type="submission" date="2017-05" db="EMBL/GenBank/DDBJ databases">
        <authorList>
            <person name="Rodrigo-Torres L."/>
            <person name="Arahal R. D."/>
            <person name="Lucena T."/>
        </authorList>
    </citation>
    <scope>NUCLEOTIDE SEQUENCE [LARGE SCALE GENOMIC DNA]</scope>
    <source>
        <strain evidence="8">CECT 8621</strain>
    </source>
</reference>
<sequence length="422" mass="44501">MIKVLASSWALLLGMLLLMVGNGLQGTLLGVRGGIEQFSTFEMSLIMSAYFLGFLGGSRMAPEMIRRVGHVRVFAALGSFISATLILYPAITEPWAWTILRVIIGFCFSGVYVTAESWLNNSASNETRGQALSLYMIVQMAGIVAAQGLLNFGDPGGFILFIIPSVLVSISFAPILLSVSPTPAFDTTKPMSIKELYRVSPLGCVGSFMLGGVYSAMFGMAAVYGTEAGLSVGKISSFIAAIYIGGLLLQYPIGWASDRIDRRQLILGAAVVGLFGSLLALAMQGNFLILLVSAFIIGGTSNPLYALLIAYTNDFLEHEDMAAASGGLIFLNGVGAISGPLITGWIMGQIGPGGFFLYLAVLMGALSAYAAFRMTQRPAPAISDTGSYAPILPSATPVAVEVAQEVFIETLEEDEAATEDAA</sequence>
<evidence type="ECO:0000313" key="8">
    <source>
        <dbReference type="Proteomes" id="UP000202922"/>
    </source>
</evidence>
<name>A0A238KKY3_9RHOB</name>
<dbReference type="Gene3D" id="1.20.1250.20">
    <property type="entry name" value="MFS general substrate transporter like domains"/>
    <property type="match status" value="2"/>
</dbReference>
<feature type="domain" description="Major facilitator superfamily (MFS) profile" evidence="6">
    <location>
        <begin position="199"/>
        <end position="422"/>
    </location>
</feature>
<evidence type="ECO:0000259" key="6">
    <source>
        <dbReference type="PROSITE" id="PS50850"/>
    </source>
</evidence>
<comment type="subcellular location">
    <subcellularLocation>
        <location evidence="1">Membrane</location>
    </subcellularLocation>
</comment>
<feature type="transmembrane region" description="Helical" evidence="5">
    <location>
        <begin position="235"/>
        <end position="253"/>
    </location>
</feature>
<dbReference type="PANTHER" id="PTHR23521">
    <property type="entry name" value="TRANSPORTER MFS SUPERFAMILY"/>
    <property type="match status" value="1"/>
</dbReference>
<evidence type="ECO:0000313" key="7">
    <source>
        <dbReference type="EMBL" id="SMX42742.1"/>
    </source>
</evidence>
<evidence type="ECO:0000256" key="1">
    <source>
        <dbReference type="ARBA" id="ARBA00004370"/>
    </source>
</evidence>
<dbReference type="InterPro" id="IPR011701">
    <property type="entry name" value="MFS"/>
</dbReference>